<reference evidence="3 4" key="3">
    <citation type="submission" date="2019-11" db="EMBL/GenBank/DDBJ databases">
        <title>A de novo genome assembly of a pear dwarfing rootstock.</title>
        <authorList>
            <person name="Wang F."/>
            <person name="Wang J."/>
            <person name="Li S."/>
            <person name="Zhang Y."/>
            <person name="Fang M."/>
            <person name="Ma L."/>
            <person name="Zhao Y."/>
            <person name="Jiang S."/>
        </authorList>
    </citation>
    <scope>NUCLEOTIDE SEQUENCE [LARGE SCALE GENOMIC DNA]</scope>
    <source>
        <strain evidence="3">S2</strain>
        <tissue evidence="3">Leaf</tissue>
    </source>
</reference>
<dbReference type="OrthoDB" id="418495at2759"/>
<comment type="caution">
    <text evidence="3">The sequence shown here is derived from an EMBL/GenBank/DDBJ whole genome shotgun (WGS) entry which is preliminary data.</text>
</comment>
<dbReference type="PANTHER" id="PTHR46248">
    <property type="entry name" value="EXPRESSED PROTEIN"/>
    <property type="match status" value="1"/>
</dbReference>
<dbReference type="Pfam" id="PF14389">
    <property type="entry name" value="Lzipper-MIP1"/>
    <property type="match status" value="1"/>
</dbReference>
<feature type="compositionally biased region" description="Low complexity" evidence="1">
    <location>
        <begin position="12"/>
        <end position="27"/>
    </location>
</feature>
<protein>
    <recommendedName>
        <fullName evidence="2">Ternary complex factor MIP1 leucine-zipper domain-containing protein</fullName>
    </recommendedName>
</protein>
<evidence type="ECO:0000259" key="2">
    <source>
        <dbReference type="Pfam" id="PF14389"/>
    </source>
</evidence>
<dbReference type="Proteomes" id="UP000327157">
    <property type="component" value="Chromosome 11"/>
</dbReference>
<feature type="region of interest" description="Disordered" evidence="1">
    <location>
        <begin position="1"/>
        <end position="40"/>
    </location>
</feature>
<dbReference type="EMBL" id="SMOL01000559">
    <property type="protein sequence ID" value="KAB2606682.1"/>
    <property type="molecule type" value="Genomic_DNA"/>
</dbReference>
<feature type="domain" description="Ternary complex factor MIP1 leucine-zipper" evidence="2">
    <location>
        <begin position="96"/>
        <end position="163"/>
    </location>
</feature>
<dbReference type="InterPro" id="IPR025757">
    <property type="entry name" value="MIP1_Leuzipper"/>
</dbReference>
<evidence type="ECO:0000313" key="3">
    <source>
        <dbReference type="EMBL" id="KAB2606682.1"/>
    </source>
</evidence>
<feature type="compositionally biased region" description="Basic and acidic residues" evidence="1">
    <location>
        <begin position="1"/>
        <end position="10"/>
    </location>
</feature>
<feature type="compositionally biased region" description="Polar residues" evidence="1">
    <location>
        <begin position="28"/>
        <end position="40"/>
    </location>
</feature>
<sequence>MSHPQHDHQPESSLSSSSSTPQSSFHSLNQTSTTETTSSCHPCFGTKLIKSSLNTALNNSKPHQKYCQQHLTLLALCCLLKKKLSGQRKKEDLKERSMLHQEEKVHEVLDQVHNRKNGDSAISIPRFLPPKMKELLAELAMVEGEIGRLEGQISQLQLGLKHEQEATKESKLSNQWHTETYPIHRSVNNESQRMGYHETKALHFISKAIKGDYDHLNDLKLPPKSVPIPTQLEENSQNWQPNKLSEEIMKCLNFIYIRLLRATRTMEIEKSGPISSFRDDTGANAKSSLLLQKESRQQDPYGIFNVKDSTTHLGRNLHQSSSCQGENAFEIFPLPSPTTNEWKKAMKEELKALDDNKTSSVIKLPPGKKVVGRMFLNQRKHILDLLQEADIMDYKPASTPLDCKHKMTMDGETLTDISYYQRLVGKLIYLTITRPDIAFDVRLMSQFMHSLTMDHLQVVKRILRYLKGSVGRGLLMQNNAYTHILAFDFNFRFLMDLGTLVNCL</sequence>
<evidence type="ECO:0000256" key="1">
    <source>
        <dbReference type="SAM" id="MobiDB-lite"/>
    </source>
</evidence>
<dbReference type="AlphaFoldDB" id="A0A5N5FZV4"/>
<evidence type="ECO:0000313" key="4">
    <source>
        <dbReference type="Proteomes" id="UP000327157"/>
    </source>
</evidence>
<accession>A0A5N5FZV4</accession>
<dbReference type="PANTHER" id="PTHR46248:SF6">
    <property type="entry name" value="OS03G0859900 PROTEIN"/>
    <property type="match status" value="1"/>
</dbReference>
<organism evidence="3 4">
    <name type="scientific">Pyrus ussuriensis x Pyrus communis</name>
    <dbReference type="NCBI Taxonomy" id="2448454"/>
    <lineage>
        <taxon>Eukaryota</taxon>
        <taxon>Viridiplantae</taxon>
        <taxon>Streptophyta</taxon>
        <taxon>Embryophyta</taxon>
        <taxon>Tracheophyta</taxon>
        <taxon>Spermatophyta</taxon>
        <taxon>Magnoliopsida</taxon>
        <taxon>eudicotyledons</taxon>
        <taxon>Gunneridae</taxon>
        <taxon>Pentapetalae</taxon>
        <taxon>rosids</taxon>
        <taxon>fabids</taxon>
        <taxon>Rosales</taxon>
        <taxon>Rosaceae</taxon>
        <taxon>Amygdaloideae</taxon>
        <taxon>Maleae</taxon>
        <taxon>Pyrus</taxon>
    </lineage>
</organism>
<reference evidence="3 4" key="1">
    <citation type="submission" date="2019-09" db="EMBL/GenBank/DDBJ databases">
        <authorList>
            <person name="Ou C."/>
        </authorList>
    </citation>
    <scope>NUCLEOTIDE SEQUENCE [LARGE SCALE GENOMIC DNA]</scope>
    <source>
        <strain evidence="3">S2</strain>
        <tissue evidence="3">Leaf</tissue>
    </source>
</reference>
<keyword evidence="4" id="KW-1185">Reference proteome</keyword>
<reference evidence="4" key="2">
    <citation type="submission" date="2019-10" db="EMBL/GenBank/DDBJ databases">
        <title>A de novo genome assembly of a pear dwarfing rootstock.</title>
        <authorList>
            <person name="Wang F."/>
            <person name="Wang J."/>
            <person name="Li S."/>
            <person name="Zhang Y."/>
            <person name="Fang M."/>
            <person name="Ma L."/>
            <person name="Zhao Y."/>
            <person name="Jiang S."/>
        </authorList>
    </citation>
    <scope>NUCLEOTIDE SEQUENCE [LARGE SCALE GENOMIC DNA]</scope>
</reference>
<proteinExistence type="predicted"/>
<gene>
    <name evidence="3" type="ORF">D8674_006399</name>
</gene>
<name>A0A5N5FZV4_9ROSA</name>